<evidence type="ECO:0000256" key="5">
    <source>
        <dbReference type="ARBA" id="ARBA00022989"/>
    </source>
</evidence>
<evidence type="ECO:0000256" key="1">
    <source>
        <dbReference type="ARBA" id="ARBA00004651"/>
    </source>
</evidence>
<gene>
    <name evidence="9" type="ORF">SAMN02745225_00192</name>
</gene>
<feature type="transmembrane region" description="Helical" evidence="7">
    <location>
        <begin position="95"/>
        <end position="117"/>
    </location>
</feature>
<feature type="transmembrane region" description="Helical" evidence="7">
    <location>
        <begin position="154"/>
        <end position="174"/>
    </location>
</feature>
<dbReference type="STRING" id="1121881.SAMN02745225_00192"/>
<dbReference type="AlphaFoldDB" id="A0A1M4SBS0"/>
<feature type="transmembrane region" description="Helical" evidence="7">
    <location>
        <begin position="276"/>
        <end position="293"/>
    </location>
</feature>
<evidence type="ECO:0000256" key="6">
    <source>
        <dbReference type="ARBA" id="ARBA00023136"/>
    </source>
</evidence>
<dbReference type="SUPFAM" id="SSF103481">
    <property type="entry name" value="Multidrug resistance efflux transporter EmrE"/>
    <property type="match status" value="2"/>
</dbReference>
<dbReference type="OrthoDB" id="5186724at2"/>
<feature type="transmembrane region" description="Helical" evidence="7">
    <location>
        <begin position="186"/>
        <end position="205"/>
    </location>
</feature>
<feature type="transmembrane region" description="Helical" evidence="7">
    <location>
        <begin position="70"/>
        <end position="89"/>
    </location>
</feature>
<organism evidence="9 10">
    <name type="scientific">Ferrithrix thermotolerans DSM 19514</name>
    <dbReference type="NCBI Taxonomy" id="1121881"/>
    <lineage>
        <taxon>Bacteria</taxon>
        <taxon>Bacillati</taxon>
        <taxon>Actinomycetota</taxon>
        <taxon>Acidimicrobiia</taxon>
        <taxon>Acidimicrobiales</taxon>
        <taxon>Acidimicrobiaceae</taxon>
        <taxon>Ferrithrix</taxon>
    </lineage>
</organism>
<feature type="domain" description="EamA" evidence="8">
    <location>
        <begin position="155"/>
        <end position="293"/>
    </location>
</feature>
<dbReference type="GO" id="GO:0005886">
    <property type="term" value="C:plasma membrane"/>
    <property type="evidence" value="ECO:0007669"/>
    <property type="project" value="UniProtKB-SubCell"/>
</dbReference>
<dbReference type="PANTHER" id="PTHR32322:SF18">
    <property type="entry name" value="S-ADENOSYLMETHIONINE_S-ADENOSYLHOMOCYSTEINE TRANSPORTER"/>
    <property type="match status" value="1"/>
</dbReference>
<feature type="domain" description="EamA" evidence="8">
    <location>
        <begin position="13"/>
        <end position="143"/>
    </location>
</feature>
<feature type="transmembrane region" description="Helical" evidence="7">
    <location>
        <begin position="217"/>
        <end position="241"/>
    </location>
</feature>
<dbReference type="PANTHER" id="PTHR32322">
    <property type="entry name" value="INNER MEMBRANE TRANSPORTER"/>
    <property type="match status" value="1"/>
</dbReference>
<proteinExistence type="inferred from homology"/>
<dbReference type="Proteomes" id="UP000184295">
    <property type="component" value="Unassembled WGS sequence"/>
</dbReference>
<evidence type="ECO:0000256" key="3">
    <source>
        <dbReference type="ARBA" id="ARBA00022475"/>
    </source>
</evidence>
<dbReference type="EMBL" id="FQUL01000002">
    <property type="protein sequence ID" value="SHE29641.1"/>
    <property type="molecule type" value="Genomic_DNA"/>
</dbReference>
<keyword evidence="4 7" id="KW-0812">Transmembrane</keyword>
<comment type="subcellular location">
    <subcellularLocation>
        <location evidence="1">Cell membrane</location>
        <topology evidence="1">Multi-pass membrane protein</topology>
    </subcellularLocation>
</comment>
<protein>
    <submittedName>
        <fullName evidence="9">EamA-like transporter family protein</fullName>
    </submittedName>
</protein>
<accession>A0A1M4SBS0</accession>
<evidence type="ECO:0000256" key="7">
    <source>
        <dbReference type="SAM" id="Phobius"/>
    </source>
</evidence>
<feature type="transmembrane region" description="Helical" evidence="7">
    <location>
        <begin position="129"/>
        <end position="148"/>
    </location>
</feature>
<evidence type="ECO:0000313" key="10">
    <source>
        <dbReference type="Proteomes" id="UP000184295"/>
    </source>
</evidence>
<feature type="transmembrane region" description="Helical" evidence="7">
    <location>
        <begin position="253"/>
        <end position="270"/>
    </location>
</feature>
<keyword evidence="3" id="KW-1003">Cell membrane</keyword>
<keyword evidence="10" id="KW-1185">Reference proteome</keyword>
<feature type="transmembrane region" description="Helical" evidence="7">
    <location>
        <begin position="40"/>
        <end position="58"/>
    </location>
</feature>
<dbReference type="Pfam" id="PF00892">
    <property type="entry name" value="EamA"/>
    <property type="match status" value="2"/>
</dbReference>
<keyword evidence="5 7" id="KW-1133">Transmembrane helix</keyword>
<keyword evidence="6 7" id="KW-0472">Membrane</keyword>
<comment type="similarity">
    <text evidence="2">Belongs to the EamA transporter family.</text>
</comment>
<reference evidence="10" key="1">
    <citation type="submission" date="2016-11" db="EMBL/GenBank/DDBJ databases">
        <authorList>
            <person name="Varghese N."/>
            <person name="Submissions S."/>
        </authorList>
    </citation>
    <scope>NUCLEOTIDE SEQUENCE [LARGE SCALE GENOMIC DNA]</scope>
    <source>
        <strain evidence="10">DSM 19514</strain>
    </source>
</reference>
<evidence type="ECO:0000313" key="9">
    <source>
        <dbReference type="EMBL" id="SHE29641.1"/>
    </source>
</evidence>
<dbReference type="RefSeq" id="WP_072787855.1">
    <property type="nucleotide sequence ID" value="NZ_FQUL01000002.1"/>
</dbReference>
<evidence type="ECO:0000256" key="2">
    <source>
        <dbReference type="ARBA" id="ARBA00007362"/>
    </source>
</evidence>
<evidence type="ECO:0000256" key="4">
    <source>
        <dbReference type="ARBA" id="ARBA00022692"/>
    </source>
</evidence>
<evidence type="ECO:0000259" key="8">
    <source>
        <dbReference type="Pfam" id="PF00892"/>
    </source>
</evidence>
<dbReference type="InterPro" id="IPR050638">
    <property type="entry name" value="AA-Vitamin_Transporters"/>
</dbReference>
<dbReference type="InterPro" id="IPR037185">
    <property type="entry name" value="EmrE-like"/>
</dbReference>
<dbReference type="InterPro" id="IPR000620">
    <property type="entry name" value="EamA_dom"/>
</dbReference>
<name>A0A1M4SBS0_9ACTN</name>
<sequence>MKLAPKNIPGAALAFSVVMWGLTPVGTKYALQYVSLSTLLFARFTVTFVASAIALLFLQGRTGTLSLWDYAKISLLSLIGVTGYQFFITSALDRLAANVGGVVLGLEPVLIQTLTYIVAKDRQRLRLRLVPLALGLAGVAFISLTPSHSGSVNALGVLLAFIAALSWSIFVAASHHTIEKVGYERFSLLSTAVGSLAIASVVGLTEPHLNVLIELHTLQAAATILALALLATVAAMMMWNYAANKVSIQIQGVTLYAIPLISALGGATLLGERISTHLILGGAAVMLSIYLTLRSS</sequence>